<keyword evidence="11" id="KW-1185">Reference proteome</keyword>
<evidence type="ECO:0000256" key="5">
    <source>
        <dbReference type="ARBA" id="ARBA00022989"/>
    </source>
</evidence>
<dbReference type="Pfam" id="PF03567">
    <property type="entry name" value="Sulfotransfer_2"/>
    <property type="match status" value="1"/>
</dbReference>
<keyword evidence="4" id="KW-0812">Transmembrane</keyword>
<keyword evidence="7" id="KW-0472">Membrane</keyword>
<proteinExistence type="inferred from homology"/>
<organism evidence="10 11">
    <name type="scientific">Patella caerulea</name>
    <name type="common">Rayed Mediterranean limpet</name>
    <dbReference type="NCBI Taxonomy" id="87958"/>
    <lineage>
        <taxon>Eukaryota</taxon>
        <taxon>Metazoa</taxon>
        <taxon>Spiralia</taxon>
        <taxon>Lophotrochozoa</taxon>
        <taxon>Mollusca</taxon>
        <taxon>Gastropoda</taxon>
        <taxon>Patellogastropoda</taxon>
        <taxon>Patelloidea</taxon>
        <taxon>Patellidae</taxon>
        <taxon>Patella</taxon>
    </lineage>
</organism>
<keyword evidence="5" id="KW-1133">Transmembrane helix</keyword>
<keyword evidence="9" id="KW-0735">Signal-anchor</keyword>
<evidence type="ECO:0000256" key="2">
    <source>
        <dbReference type="ARBA" id="ARBA00006339"/>
    </source>
</evidence>
<dbReference type="AlphaFoldDB" id="A0AAN8JD68"/>
<accession>A0AAN8JD68</accession>
<comment type="similarity">
    <text evidence="2 9">Belongs to the sulfotransferase 2 family.</text>
</comment>
<evidence type="ECO:0000313" key="10">
    <source>
        <dbReference type="EMBL" id="KAK6175667.1"/>
    </source>
</evidence>
<dbReference type="GO" id="GO:0008146">
    <property type="term" value="F:sulfotransferase activity"/>
    <property type="evidence" value="ECO:0007669"/>
    <property type="project" value="InterPro"/>
</dbReference>
<name>A0AAN8JD68_PATCE</name>
<sequence>MEKYCYKLRKQLQEERVKISQFKYILYDDRYKTLFCQIPKVASTNWRRMFLILSGKMNTTDPGQLKSFDVHKTYDKHIKVLGDLNPEQIRYRLKNYFKFVIVREPFERLLSAYRNKFGNLSKSNLYFHKRFGRRIVKKYRPNAKEQSLITGSDVTFGEFVQYILDPNRKEPLNEHWTEYHKLCLPCIVHYDYIGKYETLTEDSAAIIDRMRASDVIEFPERSATYHHKKTENYLYDYFKHLSPKTMLKLWKFYYPDFLLFNYTLPKSLHNLTNLANYL</sequence>
<reference evidence="10 11" key="1">
    <citation type="submission" date="2024-01" db="EMBL/GenBank/DDBJ databases">
        <title>The genome of the rayed Mediterranean limpet Patella caerulea (Linnaeus, 1758).</title>
        <authorList>
            <person name="Anh-Thu Weber A."/>
            <person name="Halstead-Nussloch G."/>
        </authorList>
    </citation>
    <scope>NUCLEOTIDE SEQUENCE [LARGE SCALE GENOMIC DNA]</scope>
    <source>
        <strain evidence="10">AATW-2023a</strain>
        <tissue evidence="10">Whole specimen</tissue>
    </source>
</reference>
<dbReference type="PANTHER" id="PTHR12137:SF54">
    <property type="entry name" value="CARBOHYDRATE SULFOTRANSFERASE"/>
    <property type="match status" value="1"/>
</dbReference>
<comment type="caution">
    <text evidence="10">The sequence shown here is derived from an EMBL/GenBank/DDBJ whole genome shotgun (WGS) entry which is preliminary data.</text>
</comment>
<dbReference type="InterPro" id="IPR027417">
    <property type="entry name" value="P-loop_NTPase"/>
</dbReference>
<dbReference type="PANTHER" id="PTHR12137">
    <property type="entry name" value="CARBOHYDRATE SULFOTRANSFERASE"/>
    <property type="match status" value="1"/>
</dbReference>
<evidence type="ECO:0000256" key="7">
    <source>
        <dbReference type="ARBA" id="ARBA00023136"/>
    </source>
</evidence>
<evidence type="ECO:0000256" key="6">
    <source>
        <dbReference type="ARBA" id="ARBA00023034"/>
    </source>
</evidence>
<comment type="subcellular location">
    <subcellularLocation>
        <location evidence="1 9">Golgi apparatus membrane</location>
        <topology evidence="1 9">Single-pass type II membrane protein</topology>
    </subcellularLocation>
</comment>
<evidence type="ECO:0000313" key="11">
    <source>
        <dbReference type="Proteomes" id="UP001347796"/>
    </source>
</evidence>
<dbReference type="GO" id="GO:0000139">
    <property type="term" value="C:Golgi membrane"/>
    <property type="evidence" value="ECO:0007669"/>
    <property type="project" value="UniProtKB-SubCell"/>
</dbReference>
<dbReference type="InterPro" id="IPR018011">
    <property type="entry name" value="Carb_sulfotrans_8-10"/>
</dbReference>
<evidence type="ECO:0000256" key="3">
    <source>
        <dbReference type="ARBA" id="ARBA00022679"/>
    </source>
</evidence>
<dbReference type="EC" id="2.8.2.-" evidence="9"/>
<keyword evidence="3 9" id="KW-0808">Transferase</keyword>
<gene>
    <name evidence="10" type="ORF">SNE40_014072</name>
</gene>
<dbReference type="SUPFAM" id="SSF52540">
    <property type="entry name" value="P-loop containing nucleoside triphosphate hydrolases"/>
    <property type="match status" value="1"/>
</dbReference>
<protein>
    <recommendedName>
        <fullName evidence="9">Carbohydrate sulfotransferase</fullName>
        <ecNumber evidence="9">2.8.2.-</ecNumber>
    </recommendedName>
</protein>
<evidence type="ECO:0000256" key="4">
    <source>
        <dbReference type="ARBA" id="ARBA00022692"/>
    </source>
</evidence>
<keyword evidence="9" id="KW-0119">Carbohydrate metabolism</keyword>
<dbReference type="EMBL" id="JAZGQO010000010">
    <property type="protein sequence ID" value="KAK6175667.1"/>
    <property type="molecule type" value="Genomic_DNA"/>
</dbReference>
<keyword evidence="8 9" id="KW-0325">Glycoprotein</keyword>
<evidence type="ECO:0000256" key="8">
    <source>
        <dbReference type="ARBA" id="ARBA00023180"/>
    </source>
</evidence>
<dbReference type="GO" id="GO:0016051">
    <property type="term" value="P:carbohydrate biosynthetic process"/>
    <property type="evidence" value="ECO:0007669"/>
    <property type="project" value="InterPro"/>
</dbReference>
<dbReference type="Proteomes" id="UP001347796">
    <property type="component" value="Unassembled WGS sequence"/>
</dbReference>
<dbReference type="InterPro" id="IPR005331">
    <property type="entry name" value="Sulfotransferase"/>
</dbReference>
<evidence type="ECO:0000256" key="1">
    <source>
        <dbReference type="ARBA" id="ARBA00004323"/>
    </source>
</evidence>
<evidence type="ECO:0000256" key="9">
    <source>
        <dbReference type="RuleBase" id="RU364020"/>
    </source>
</evidence>
<keyword evidence="6 9" id="KW-0333">Golgi apparatus</keyword>